<accession>A0A934UW48</accession>
<dbReference type="Gene3D" id="1.10.260.40">
    <property type="entry name" value="lambda repressor-like DNA-binding domains"/>
    <property type="match status" value="1"/>
</dbReference>
<dbReference type="Proteomes" id="UP000608530">
    <property type="component" value="Unassembled WGS sequence"/>
</dbReference>
<dbReference type="InterPro" id="IPR010982">
    <property type="entry name" value="Lambda_DNA-bd_dom_sf"/>
</dbReference>
<reference evidence="3" key="1">
    <citation type="submission" date="2020-12" db="EMBL/GenBank/DDBJ databases">
        <title>Leucobacter sp. CAS1, isolated from Chromium sludge.</title>
        <authorList>
            <person name="Xu Z."/>
        </authorList>
    </citation>
    <scope>NUCLEOTIDE SEQUENCE</scope>
    <source>
        <strain evidence="3">CSA1</strain>
    </source>
</reference>
<gene>
    <name evidence="3" type="ORF">JD276_12740</name>
</gene>
<evidence type="ECO:0000256" key="1">
    <source>
        <dbReference type="SAM" id="MobiDB-lite"/>
    </source>
</evidence>
<keyword evidence="4" id="KW-1185">Reference proteome</keyword>
<evidence type="ECO:0000259" key="2">
    <source>
        <dbReference type="PROSITE" id="PS50943"/>
    </source>
</evidence>
<dbReference type="GO" id="GO:0003677">
    <property type="term" value="F:DNA binding"/>
    <property type="evidence" value="ECO:0007669"/>
    <property type="project" value="InterPro"/>
</dbReference>
<dbReference type="AlphaFoldDB" id="A0A934UW48"/>
<name>A0A934UW48_9MICO</name>
<comment type="caution">
    <text evidence="3">The sequence shown here is derived from an EMBL/GenBank/DDBJ whole genome shotgun (WGS) entry which is preliminary data.</text>
</comment>
<feature type="domain" description="HTH cro/C1-type" evidence="2">
    <location>
        <begin position="2"/>
        <end position="56"/>
    </location>
</feature>
<organism evidence="3 4">
    <name type="scientific">Leucobacter chromiisoli</name>
    <dbReference type="NCBI Taxonomy" id="2796471"/>
    <lineage>
        <taxon>Bacteria</taxon>
        <taxon>Bacillati</taxon>
        <taxon>Actinomycetota</taxon>
        <taxon>Actinomycetes</taxon>
        <taxon>Micrococcales</taxon>
        <taxon>Microbacteriaceae</taxon>
        <taxon>Leucobacter</taxon>
    </lineage>
</organism>
<dbReference type="PROSITE" id="PS50943">
    <property type="entry name" value="HTH_CROC1"/>
    <property type="match status" value="1"/>
</dbReference>
<dbReference type="SMART" id="SM00530">
    <property type="entry name" value="HTH_XRE"/>
    <property type="match status" value="1"/>
</dbReference>
<feature type="compositionally biased region" description="Basic and acidic residues" evidence="1">
    <location>
        <begin position="194"/>
        <end position="207"/>
    </location>
</feature>
<dbReference type="InterPro" id="IPR001387">
    <property type="entry name" value="Cro/C1-type_HTH"/>
</dbReference>
<proteinExistence type="predicted"/>
<dbReference type="EMBL" id="JAEHOH010000019">
    <property type="protein sequence ID" value="MBK0419898.1"/>
    <property type="molecule type" value="Genomic_DNA"/>
</dbReference>
<protein>
    <submittedName>
        <fullName evidence="3">Helix-turn-helix transcriptional regulator</fullName>
    </submittedName>
</protein>
<evidence type="ECO:0000313" key="4">
    <source>
        <dbReference type="Proteomes" id="UP000608530"/>
    </source>
</evidence>
<evidence type="ECO:0000313" key="3">
    <source>
        <dbReference type="EMBL" id="MBK0419898.1"/>
    </source>
</evidence>
<dbReference type="SUPFAM" id="SSF47413">
    <property type="entry name" value="lambda repressor-like DNA-binding domains"/>
    <property type="match status" value="1"/>
</dbReference>
<feature type="region of interest" description="Disordered" evidence="1">
    <location>
        <begin position="165"/>
        <end position="207"/>
    </location>
</feature>
<dbReference type="CDD" id="cd00093">
    <property type="entry name" value="HTH_XRE"/>
    <property type="match status" value="1"/>
</dbReference>
<dbReference type="Pfam" id="PF01381">
    <property type="entry name" value="HTH_3"/>
    <property type="match status" value="1"/>
</dbReference>
<sequence length="207" mass="21400">MIKTERLSRGLTQQEVAGAVGITRQSLARIEKGHGGASLDTFLRIFSALGITLSATSGEQEENRAQNRTLPLGGGAALSSLLGSKTGSPYADIFKRAGGTASASALKQLPGAGTDSVLNALKPLSNTSFLGSLGSDSARSPIGAGLATRIPSMRLPRLSYRELLGIPVHEQGTEDEPESPGDEISPTGADDDADPRMTRGPENDSDA</sequence>